<keyword evidence="4 6" id="KW-0863">Zinc-finger</keyword>
<evidence type="ECO:0000256" key="2">
    <source>
        <dbReference type="ARBA" id="ARBA00022703"/>
    </source>
</evidence>
<dbReference type="STRING" id="7574.A0A1S3IDZ9"/>
<evidence type="ECO:0000256" key="3">
    <source>
        <dbReference type="ARBA" id="ARBA00022723"/>
    </source>
</evidence>
<dbReference type="FunFam" id="3.30.40.10:FF:000184">
    <property type="entry name" value="Baculoviral IAP repeat containing 2"/>
    <property type="match status" value="1"/>
</dbReference>
<dbReference type="PROSITE" id="PS50143">
    <property type="entry name" value="BIR_REPEAT_2"/>
    <property type="match status" value="2"/>
</dbReference>
<dbReference type="GO" id="GO:0005737">
    <property type="term" value="C:cytoplasm"/>
    <property type="evidence" value="ECO:0007669"/>
    <property type="project" value="TreeGrafter"/>
</dbReference>
<feature type="region of interest" description="Disordered" evidence="7">
    <location>
        <begin position="408"/>
        <end position="428"/>
    </location>
</feature>
<evidence type="ECO:0000313" key="10">
    <source>
        <dbReference type="RefSeq" id="XP_013395679.1"/>
    </source>
</evidence>
<dbReference type="Pfam" id="PF00653">
    <property type="entry name" value="BIR"/>
    <property type="match status" value="2"/>
</dbReference>
<protein>
    <submittedName>
        <fullName evidence="10">Inhibitor of apoptosis</fullName>
    </submittedName>
</protein>
<dbReference type="InParanoid" id="A0A1S3IDZ9"/>
<dbReference type="InterPro" id="IPR011029">
    <property type="entry name" value="DEATH-like_dom_sf"/>
</dbReference>
<gene>
    <name evidence="10" type="primary">LOC106162803</name>
</gene>
<feature type="domain" description="RING-type" evidence="8">
    <location>
        <begin position="483"/>
        <end position="518"/>
    </location>
</feature>
<dbReference type="PANTHER" id="PTHR10044:SF139">
    <property type="entry name" value="DEATH-ASSOCIATED INHIBITOR OF APOPTOSIS 2"/>
    <property type="match status" value="1"/>
</dbReference>
<dbReference type="Gene3D" id="1.10.533.10">
    <property type="entry name" value="Death Domain, Fas"/>
    <property type="match status" value="1"/>
</dbReference>
<evidence type="ECO:0000256" key="6">
    <source>
        <dbReference type="PROSITE-ProRule" id="PRU00175"/>
    </source>
</evidence>
<organism evidence="9 10">
    <name type="scientific">Lingula anatina</name>
    <name type="common">Brachiopod</name>
    <name type="synonym">Lingula unguis</name>
    <dbReference type="NCBI Taxonomy" id="7574"/>
    <lineage>
        <taxon>Eukaryota</taxon>
        <taxon>Metazoa</taxon>
        <taxon>Spiralia</taxon>
        <taxon>Lophotrochozoa</taxon>
        <taxon>Brachiopoda</taxon>
        <taxon>Linguliformea</taxon>
        <taxon>Lingulata</taxon>
        <taxon>Lingulida</taxon>
        <taxon>Linguloidea</taxon>
        <taxon>Lingulidae</taxon>
        <taxon>Lingula</taxon>
    </lineage>
</organism>
<keyword evidence="9" id="KW-1185">Reference proteome</keyword>
<dbReference type="FunFam" id="1.10.1170.10:FF:000002">
    <property type="entry name" value="Baculoviral IAP repeat containing 7"/>
    <property type="match status" value="1"/>
</dbReference>
<dbReference type="Gene3D" id="1.10.8.10">
    <property type="entry name" value="DNA helicase RuvA subunit, C-terminal domain"/>
    <property type="match status" value="1"/>
</dbReference>
<dbReference type="CDD" id="cd00022">
    <property type="entry name" value="BIR"/>
    <property type="match status" value="2"/>
</dbReference>
<evidence type="ECO:0000256" key="1">
    <source>
        <dbReference type="ARBA" id="ARBA00006672"/>
    </source>
</evidence>
<dbReference type="PROSITE" id="PS50089">
    <property type="entry name" value="ZF_RING_2"/>
    <property type="match status" value="1"/>
</dbReference>
<dbReference type="GO" id="GO:0006915">
    <property type="term" value="P:apoptotic process"/>
    <property type="evidence" value="ECO:0007669"/>
    <property type="project" value="UniProtKB-KW"/>
</dbReference>
<dbReference type="OMA" id="FANWPLA"/>
<dbReference type="GO" id="GO:0008270">
    <property type="term" value="F:zinc ion binding"/>
    <property type="evidence" value="ECO:0007669"/>
    <property type="project" value="UniProtKB-KW"/>
</dbReference>
<evidence type="ECO:0000259" key="8">
    <source>
        <dbReference type="PROSITE" id="PS50089"/>
    </source>
</evidence>
<dbReference type="CDD" id="cd16713">
    <property type="entry name" value="RING-HC_BIRC2_3_7"/>
    <property type="match status" value="1"/>
</dbReference>
<dbReference type="GO" id="GO:0005634">
    <property type="term" value="C:nucleus"/>
    <property type="evidence" value="ECO:0007669"/>
    <property type="project" value="TreeGrafter"/>
</dbReference>
<dbReference type="GeneID" id="106162803"/>
<keyword evidence="2" id="KW-0053">Apoptosis</keyword>
<dbReference type="SMART" id="SM00184">
    <property type="entry name" value="RING"/>
    <property type="match status" value="1"/>
</dbReference>
<dbReference type="Pfam" id="PF13920">
    <property type="entry name" value="zf-C3HC4_3"/>
    <property type="match status" value="1"/>
</dbReference>
<keyword evidence="3" id="KW-0479">Metal-binding</keyword>
<name>A0A1S3IDZ9_LINAN</name>
<dbReference type="OrthoDB" id="774873at2759"/>
<evidence type="ECO:0000256" key="5">
    <source>
        <dbReference type="ARBA" id="ARBA00022833"/>
    </source>
</evidence>
<comment type="similarity">
    <text evidence="1">Belongs to the IAP family.</text>
</comment>
<dbReference type="InterPro" id="IPR050784">
    <property type="entry name" value="IAP"/>
</dbReference>
<evidence type="ECO:0000256" key="4">
    <source>
        <dbReference type="ARBA" id="ARBA00022771"/>
    </source>
</evidence>
<evidence type="ECO:0000313" key="9">
    <source>
        <dbReference type="Proteomes" id="UP000085678"/>
    </source>
</evidence>
<accession>A0A1S3IDZ9</accession>
<dbReference type="SUPFAM" id="SSF57924">
    <property type="entry name" value="Inhibitor of apoptosis (IAP) repeat"/>
    <property type="match status" value="2"/>
</dbReference>
<dbReference type="Gene3D" id="1.10.1170.10">
    <property type="entry name" value="Inhibitor Of Apoptosis Protein (2mihbC-IAP-1), Chain A"/>
    <property type="match status" value="3"/>
</dbReference>
<dbReference type="AlphaFoldDB" id="A0A1S3IDZ9"/>
<dbReference type="InterPro" id="IPR001370">
    <property type="entry name" value="BIR_rpt"/>
</dbReference>
<evidence type="ECO:0000256" key="7">
    <source>
        <dbReference type="SAM" id="MobiDB-lite"/>
    </source>
</evidence>
<dbReference type="GO" id="GO:0051726">
    <property type="term" value="P:regulation of cell cycle"/>
    <property type="evidence" value="ECO:0007669"/>
    <property type="project" value="TreeGrafter"/>
</dbReference>
<dbReference type="RefSeq" id="XP_013395679.1">
    <property type="nucleotide sequence ID" value="XM_013540225.1"/>
</dbReference>
<proteinExistence type="inferred from homology"/>
<sequence length="530" mass="59240">MADQEFNTNNYFSGQGHAFSNRMTQPNDVTFGYSNAARCQQGIDQPDTVMIQRPSTNLFPSSGYTTKGLGCHPHRSINEWKLTEAKDRWQTFVNWPQYNPVPSTDLAAAGFIYTGPADTVKCVFCEGRLRNFEVGDTAIGEHQRHFPRCEFVLDFQRDPSVFHFVQENLREKQRSLFRPEIHAAAQYSANKSCSYDETNTFQVPTDVIGSPQSGMGGRMIPARPELSSFPARLATFARWPPGIKQTPNVLAEAGLYYLGVNDSVKCYFCDGGLCNWQPTDDPWDEHKTWFPQCCHVLKHFQENGQRVGGKGHGLTTAAQLKPPAAPTSSASNGGLVCMTPSSNISPRKRQKIDMNKPYIRAAVGVADCSEHYARKVIRKYIKETGQEFENAEQFLDYLFHMEGRAIDSDSSDSEAETSLCETSSSPKYTEEQPVAAILKEVPASHKSQNYINHQAGHPLNGHHEDTAEALRLENQRLRDERICKICMDADVAVVILPCGHFVCCESCAPALMKCPICRVDIRGTVKTYIS</sequence>
<keyword evidence="5" id="KW-0862">Zinc</keyword>
<reference evidence="10" key="1">
    <citation type="submission" date="2025-08" db="UniProtKB">
        <authorList>
            <consortium name="RefSeq"/>
        </authorList>
    </citation>
    <scope>IDENTIFICATION</scope>
    <source>
        <tissue evidence="10">Gonads</tissue>
    </source>
</reference>
<dbReference type="PANTHER" id="PTHR10044">
    <property type="entry name" value="INHIBITOR OF APOPTOSIS"/>
    <property type="match status" value="1"/>
</dbReference>
<dbReference type="InterPro" id="IPR001841">
    <property type="entry name" value="Znf_RING"/>
</dbReference>
<dbReference type="SMART" id="SM00238">
    <property type="entry name" value="BIR"/>
    <property type="match status" value="2"/>
</dbReference>
<dbReference type="Proteomes" id="UP000085678">
    <property type="component" value="Unplaced"/>
</dbReference>
<dbReference type="GO" id="GO:0043027">
    <property type="term" value="F:cysteine-type endopeptidase inhibitor activity involved in apoptotic process"/>
    <property type="evidence" value="ECO:0007669"/>
    <property type="project" value="TreeGrafter"/>
</dbReference>
<dbReference type="GO" id="GO:0043066">
    <property type="term" value="P:negative regulation of apoptotic process"/>
    <property type="evidence" value="ECO:0007669"/>
    <property type="project" value="TreeGrafter"/>
</dbReference>
<dbReference type="KEGG" id="lak:106162803"/>